<dbReference type="AlphaFoldDB" id="A0A3D4V3G2"/>
<organism evidence="1 2">
    <name type="scientific">Gemmatimonas aurantiaca</name>
    <dbReference type="NCBI Taxonomy" id="173480"/>
    <lineage>
        <taxon>Bacteria</taxon>
        <taxon>Pseudomonadati</taxon>
        <taxon>Gemmatimonadota</taxon>
        <taxon>Gemmatimonadia</taxon>
        <taxon>Gemmatimonadales</taxon>
        <taxon>Gemmatimonadaceae</taxon>
        <taxon>Gemmatimonas</taxon>
    </lineage>
</organism>
<evidence type="ECO:0000313" key="1">
    <source>
        <dbReference type="EMBL" id="HCT55679.1"/>
    </source>
</evidence>
<dbReference type="Proteomes" id="UP000264071">
    <property type="component" value="Unassembled WGS sequence"/>
</dbReference>
<protein>
    <submittedName>
        <fullName evidence="1">DUF1289 domain-containing protein</fullName>
    </submittedName>
</protein>
<name>A0A3D4V3G2_9BACT</name>
<sequence>MTGTAESPCIKVCRLDLEDRCYGCGRTRTEIARWSGMTLDERRAVNRRVGFHGHKREW</sequence>
<dbReference type="PANTHER" id="PTHR35175:SF2">
    <property type="entry name" value="DUF1289 DOMAIN-CONTAINING PROTEIN"/>
    <property type="match status" value="1"/>
</dbReference>
<evidence type="ECO:0000313" key="2">
    <source>
        <dbReference type="Proteomes" id="UP000264071"/>
    </source>
</evidence>
<comment type="caution">
    <text evidence="1">The sequence shown here is derived from an EMBL/GenBank/DDBJ whole genome shotgun (WGS) entry which is preliminary data.</text>
</comment>
<reference evidence="1 2" key="1">
    <citation type="journal article" date="2018" name="Nat. Biotechnol.">
        <title>A standardized bacterial taxonomy based on genome phylogeny substantially revises the tree of life.</title>
        <authorList>
            <person name="Parks D.H."/>
            <person name="Chuvochina M."/>
            <person name="Waite D.W."/>
            <person name="Rinke C."/>
            <person name="Skarshewski A."/>
            <person name="Chaumeil P.A."/>
            <person name="Hugenholtz P."/>
        </authorList>
    </citation>
    <scope>NUCLEOTIDE SEQUENCE [LARGE SCALE GENOMIC DNA]</scope>
    <source>
        <strain evidence="1">UBA8844</strain>
    </source>
</reference>
<dbReference type="PANTHER" id="PTHR35175">
    <property type="entry name" value="DUF1289 DOMAIN-CONTAINING PROTEIN"/>
    <property type="match status" value="1"/>
</dbReference>
<gene>
    <name evidence="1" type="ORF">DGD08_00550</name>
</gene>
<dbReference type="InterPro" id="IPR010710">
    <property type="entry name" value="DUF1289"/>
</dbReference>
<dbReference type="Pfam" id="PF06945">
    <property type="entry name" value="DUF1289"/>
    <property type="match status" value="1"/>
</dbReference>
<accession>A0A3D4V3G2</accession>
<proteinExistence type="predicted"/>
<dbReference type="EMBL" id="DPIY01000001">
    <property type="protein sequence ID" value="HCT55679.1"/>
    <property type="molecule type" value="Genomic_DNA"/>
</dbReference>